<keyword evidence="5" id="KW-0547">Nucleotide-binding</keyword>
<dbReference type="RefSeq" id="WP_379568111.1">
    <property type="nucleotide sequence ID" value="NZ_JBHSQK010000054.1"/>
</dbReference>
<dbReference type="EMBL" id="JBHSQK010000054">
    <property type="protein sequence ID" value="MFC5950779.1"/>
    <property type="molecule type" value="Genomic_DNA"/>
</dbReference>
<evidence type="ECO:0000256" key="1">
    <source>
        <dbReference type="ARBA" id="ARBA00000085"/>
    </source>
</evidence>
<evidence type="ECO:0000313" key="13">
    <source>
        <dbReference type="Proteomes" id="UP001596119"/>
    </source>
</evidence>
<dbReference type="Gene3D" id="3.30.450.40">
    <property type="match status" value="1"/>
</dbReference>
<dbReference type="InterPro" id="IPR011712">
    <property type="entry name" value="Sig_transdc_His_kin_sub3_dim/P"/>
</dbReference>
<proteinExistence type="predicted"/>
<keyword evidence="9" id="KW-0175">Coiled coil</keyword>
<evidence type="ECO:0000256" key="4">
    <source>
        <dbReference type="ARBA" id="ARBA00022679"/>
    </source>
</evidence>
<evidence type="ECO:0000256" key="6">
    <source>
        <dbReference type="ARBA" id="ARBA00022777"/>
    </source>
</evidence>
<keyword evidence="3" id="KW-0597">Phosphoprotein</keyword>
<dbReference type="Gene3D" id="3.30.565.10">
    <property type="entry name" value="Histidine kinase-like ATPase, C-terminal domain"/>
    <property type="match status" value="1"/>
</dbReference>
<evidence type="ECO:0000259" key="11">
    <source>
        <dbReference type="SMART" id="SM00065"/>
    </source>
</evidence>
<evidence type="ECO:0000256" key="2">
    <source>
        <dbReference type="ARBA" id="ARBA00012438"/>
    </source>
</evidence>
<reference evidence="13" key="1">
    <citation type="journal article" date="2019" name="Int. J. Syst. Evol. Microbiol.">
        <title>The Global Catalogue of Microorganisms (GCM) 10K type strain sequencing project: providing services to taxonomists for standard genome sequencing and annotation.</title>
        <authorList>
            <consortium name="The Broad Institute Genomics Platform"/>
            <consortium name="The Broad Institute Genome Sequencing Center for Infectious Disease"/>
            <person name="Wu L."/>
            <person name="Ma J."/>
        </authorList>
    </citation>
    <scope>NUCLEOTIDE SEQUENCE [LARGE SCALE GENOMIC DNA]</scope>
    <source>
        <strain evidence="13">CGMCC 4.7397</strain>
    </source>
</reference>
<evidence type="ECO:0000256" key="8">
    <source>
        <dbReference type="ARBA" id="ARBA00023012"/>
    </source>
</evidence>
<comment type="caution">
    <text evidence="12">The sequence shown here is derived from an EMBL/GenBank/DDBJ whole genome shotgun (WGS) entry which is preliminary data.</text>
</comment>
<dbReference type="SMART" id="SM00065">
    <property type="entry name" value="GAF"/>
    <property type="match status" value="1"/>
</dbReference>
<evidence type="ECO:0000313" key="12">
    <source>
        <dbReference type="EMBL" id="MFC5950779.1"/>
    </source>
</evidence>
<keyword evidence="6 12" id="KW-0418">Kinase</keyword>
<dbReference type="PANTHER" id="PTHR24421:SF10">
    <property type="entry name" value="NITRATE_NITRITE SENSOR PROTEIN NARQ"/>
    <property type="match status" value="1"/>
</dbReference>
<dbReference type="Pfam" id="PF07730">
    <property type="entry name" value="HisKA_3"/>
    <property type="match status" value="1"/>
</dbReference>
<evidence type="ECO:0000256" key="9">
    <source>
        <dbReference type="SAM" id="Coils"/>
    </source>
</evidence>
<sequence>MTGVPSSGPWPPRRAEPPAPAGRSWPGPDLDALTGLRSGKPSFYPEYRVSAVRLRRVILALERISAALVRTMEGSEALVRAVVDAAADHLSADWVAFALVDGRLKDASPRHLVLGPDGVEWTNLALVPATVRGHVEKVRRGDDTGDEGAGHDRDTARTHLHVPVRLDGRTVGGFVAWTPRDREIDDTDHSVMRILAGQTASALQNCALLERSEKLYARTARQAEDLRTRNAELQRTQEQLGAARQREVLDNERHRIARELHDSVTQYALSAGMHIELVRGEVEDPRLREHLDTAKDLTRRAVEQLRSAIYALNQHESADQDLPAMLRQLATVHMPEELRIDVRIGGEPVRLPAEQEQSLFRIAGEALFNTAMHADASRASIRLAYRPGAVRLTVSDDGTGRPEEIRRSLRTSALSPSGEHRGLVNMQTRAVEMGGSVTFRRARMGGLQVQVDVPVCGSGAAARAGRGEGTRQAAQDGVHERGVAS</sequence>
<dbReference type="InterPro" id="IPR003018">
    <property type="entry name" value="GAF"/>
</dbReference>
<feature type="region of interest" description="Disordered" evidence="10">
    <location>
        <begin position="1"/>
        <end position="28"/>
    </location>
</feature>
<dbReference type="InterPro" id="IPR003594">
    <property type="entry name" value="HATPase_dom"/>
</dbReference>
<dbReference type="InterPro" id="IPR050482">
    <property type="entry name" value="Sensor_HK_TwoCompSys"/>
</dbReference>
<dbReference type="EC" id="2.7.13.3" evidence="2"/>
<dbReference type="SUPFAM" id="SSF55874">
    <property type="entry name" value="ATPase domain of HSP90 chaperone/DNA topoisomerase II/histidine kinase"/>
    <property type="match status" value="1"/>
</dbReference>
<dbReference type="NCBIfam" id="NF047786">
    <property type="entry name" value="his_kin_MadS"/>
    <property type="match status" value="1"/>
</dbReference>
<keyword evidence="8" id="KW-0902">Two-component regulatory system</keyword>
<dbReference type="SUPFAM" id="SSF55781">
    <property type="entry name" value="GAF domain-like"/>
    <property type="match status" value="1"/>
</dbReference>
<dbReference type="CDD" id="cd16917">
    <property type="entry name" value="HATPase_UhpB-NarQ-NarX-like"/>
    <property type="match status" value="1"/>
</dbReference>
<feature type="compositionally biased region" description="Low complexity" evidence="10">
    <location>
        <begin position="459"/>
        <end position="474"/>
    </location>
</feature>
<protein>
    <recommendedName>
        <fullName evidence="2">histidine kinase</fullName>
        <ecNumber evidence="2">2.7.13.3</ecNumber>
    </recommendedName>
</protein>
<evidence type="ECO:0000256" key="10">
    <source>
        <dbReference type="SAM" id="MobiDB-lite"/>
    </source>
</evidence>
<feature type="domain" description="GAF" evidence="11">
    <location>
        <begin position="74"/>
        <end position="213"/>
    </location>
</feature>
<comment type="catalytic activity">
    <reaction evidence="1">
        <text>ATP + protein L-histidine = ADP + protein N-phospho-L-histidine.</text>
        <dbReference type="EC" id="2.7.13.3"/>
    </reaction>
</comment>
<organism evidence="12 13">
    <name type="scientific">Pseudonocardia lutea</name>
    <dbReference type="NCBI Taxonomy" id="2172015"/>
    <lineage>
        <taxon>Bacteria</taxon>
        <taxon>Bacillati</taxon>
        <taxon>Actinomycetota</taxon>
        <taxon>Actinomycetes</taxon>
        <taxon>Pseudonocardiales</taxon>
        <taxon>Pseudonocardiaceae</taxon>
        <taxon>Pseudonocardia</taxon>
    </lineage>
</organism>
<dbReference type="Pfam" id="PF02518">
    <property type="entry name" value="HATPase_c"/>
    <property type="match status" value="1"/>
</dbReference>
<feature type="region of interest" description="Disordered" evidence="10">
    <location>
        <begin position="459"/>
        <end position="485"/>
    </location>
</feature>
<name>A0ABW1IEZ0_9PSEU</name>
<evidence type="ECO:0000256" key="5">
    <source>
        <dbReference type="ARBA" id="ARBA00022741"/>
    </source>
</evidence>
<keyword evidence="4" id="KW-0808">Transferase</keyword>
<dbReference type="GO" id="GO:0016301">
    <property type="term" value="F:kinase activity"/>
    <property type="evidence" value="ECO:0007669"/>
    <property type="project" value="UniProtKB-KW"/>
</dbReference>
<feature type="compositionally biased region" description="Pro residues" evidence="10">
    <location>
        <begin position="8"/>
        <end position="20"/>
    </location>
</feature>
<gene>
    <name evidence="12" type="ORF">ACFQH9_21145</name>
</gene>
<dbReference type="InterPro" id="IPR036890">
    <property type="entry name" value="HATPase_C_sf"/>
</dbReference>
<feature type="coiled-coil region" evidence="9">
    <location>
        <begin position="209"/>
        <end position="246"/>
    </location>
</feature>
<dbReference type="InterPro" id="IPR029016">
    <property type="entry name" value="GAF-like_dom_sf"/>
</dbReference>
<dbReference type="PANTHER" id="PTHR24421">
    <property type="entry name" value="NITRATE/NITRITE SENSOR PROTEIN NARX-RELATED"/>
    <property type="match status" value="1"/>
</dbReference>
<evidence type="ECO:0000256" key="7">
    <source>
        <dbReference type="ARBA" id="ARBA00022840"/>
    </source>
</evidence>
<dbReference type="Gene3D" id="1.20.5.1930">
    <property type="match status" value="1"/>
</dbReference>
<evidence type="ECO:0000256" key="3">
    <source>
        <dbReference type="ARBA" id="ARBA00022553"/>
    </source>
</evidence>
<dbReference type="Proteomes" id="UP001596119">
    <property type="component" value="Unassembled WGS sequence"/>
</dbReference>
<accession>A0ABW1IEZ0</accession>
<keyword evidence="7" id="KW-0067">ATP-binding</keyword>
<keyword evidence="13" id="KW-1185">Reference proteome</keyword>